<keyword evidence="2" id="KW-0812">Transmembrane</keyword>
<evidence type="ECO:0000256" key="2">
    <source>
        <dbReference type="SAM" id="Phobius"/>
    </source>
</evidence>
<keyword evidence="2" id="KW-1133">Transmembrane helix</keyword>
<dbReference type="Proteomes" id="UP000183585">
    <property type="component" value="Unassembled WGS sequence"/>
</dbReference>
<reference evidence="4" key="1">
    <citation type="submission" date="2016-06" db="EMBL/GenBank/DDBJ databases">
        <authorList>
            <person name="Varghese N."/>
            <person name="Submissions Spin"/>
        </authorList>
    </citation>
    <scope>NUCLEOTIDE SEQUENCE [LARGE SCALE GENOMIC DNA]</scope>
    <source>
        <strain evidence="4">DSM 43168</strain>
    </source>
</reference>
<evidence type="ECO:0000313" key="3">
    <source>
        <dbReference type="EMBL" id="SCF27183.1"/>
    </source>
</evidence>
<name>A0A1C4Z2K6_9ACTN</name>
<dbReference type="EMBL" id="FMCT01000007">
    <property type="protein sequence ID" value="SCF27183.1"/>
    <property type="molecule type" value="Genomic_DNA"/>
</dbReference>
<keyword evidence="4" id="KW-1185">Reference proteome</keyword>
<evidence type="ECO:0000313" key="4">
    <source>
        <dbReference type="Proteomes" id="UP000183585"/>
    </source>
</evidence>
<dbReference type="AlphaFoldDB" id="A0A1C4Z2K6"/>
<evidence type="ECO:0000256" key="1">
    <source>
        <dbReference type="SAM" id="MobiDB-lite"/>
    </source>
</evidence>
<organism evidence="3 4">
    <name type="scientific">Micromonospora carbonacea</name>
    <dbReference type="NCBI Taxonomy" id="47853"/>
    <lineage>
        <taxon>Bacteria</taxon>
        <taxon>Bacillati</taxon>
        <taxon>Actinomycetota</taxon>
        <taxon>Actinomycetes</taxon>
        <taxon>Micromonosporales</taxon>
        <taxon>Micromonosporaceae</taxon>
        <taxon>Micromonospora</taxon>
    </lineage>
</organism>
<feature type="transmembrane region" description="Helical" evidence="2">
    <location>
        <begin position="53"/>
        <end position="72"/>
    </location>
</feature>
<gene>
    <name evidence="3" type="ORF">GA0070563_107193</name>
</gene>
<keyword evidence="2" id="KW-0472">Membrane</keyword>
<proteinExistence type="predicted"/>
<accession>A0A1C4Z2K6</accession>
<sequence length="183" mass="18620">MTARVPGAAAHSAPAEDRGEGASSTRATGGGESAGSARVNGAGRRWRGDDGRVSLFLAAAMIGVLAIIGLAFDGAGQLRSRQLADNLAAEAARTGGQSIDRAKAIQGGRKEIDETAARAAVTSYLAAAGATDHSVEFPVVDGEKLIRVQVTVTYDRYLLGFFGFGADVTVSGEATARALTEGP</sequence>
<feature type="region of interest" description="Disordered" evidence="1">
    <location>
        <begin position="1"/>
        <end position="43"/>
    </location>
</feature>
<protein>
    <submittedName>
        <fullName evidence="3">Putative Flp pilus-assembly TadE/G-like</fullName>
    </submittedName>
</protein>